<evidence type="ECO:0000313" key="2">
    <source>
        <dbReference type="EMBL" id="PMD57743.1"/>
    </source>
</evidence>
<organism evidence="2 3">
    <name type="scientific">Hyaloscypha bicolor E</name>
    <dbReference type="NCBI Taxonomy" id="1095630"/>
    <lineage>
        <taxon>Eukaryota</taxon>
        <taxon>Fungi</taxon>
        <taxon>Dikarya</taxon>
        <taxon>Ascomycota</taxon>
        <taxon>Pezizomycotina</taxon>
        <taxon>Leotiomycetes</taxon>
        <taxon>Helotiales</taxon>
        <taxon>Hyaloscyphaceae</taxon>
        <taxon>Hyaloscypha</taxon>
        <taxon>Hyaloscypha bicolor</taxon>
    </lineage>
</organism>
<evidence type="ECO:0000256" key="1">
    <source>
        <dbReference type="SAM" id="MobiDB-lite"/>
    </source>
</evidence>
<dbReference type="OrthoDB" id="5376710at2759"/>
<dbReference type="Proteomes" id="UP000235371">
    <property type="component" value="Unassembled WGS sequence"/>
</dbReference>
<name>A0A2J6T493_9HELO</name>
<protein>
    <recommendedName>
        <fullName evidence="4">BTB domain-containing protein</fullName>
    </recommendedName>
</protein>
<feature type="region of interest" description="Disordered" evidence="1">
    <location>
        <begin position="155"/>
        <end position="197"/>
    </location>
</feature>
<evidence type="ECO:0008006" key="4">
    <source>
        <dbReference type="Google" id="ProtNLM"/>
    </source>
</evidence>
<reference evidence="2 3" key="1">
    <citation type="submission" date="2016-04" db="EMBL/GenBank/DDBJ databases">
        <title>A degradative enzymes factory behind the ericoid mycorrhizal symbiosis.</title>
        <authorList>
            <consortium name="DOE Joint Genome Institute"/>
            <person name="Martino E."/>
            <person name="Morin E."/>
            <person name="Grelet G."/>
            <person name="Kuo A."/>
            <person name="Kohler A."/>
            <person name="Daghino S."/>
            <person name="Barry K."/>
            <person name="Choi C."/>
            <person name="Cichocki N."/>
            <person name="Clum A."/>
            <person name="Copeland A."/>
            <person name="Hainaut M."/>
            <person name="Haridas S."/>
            <person name="Labutti K."/>
            <person name="Lindquist E."/>
            <person name="Lipzen A."/>
            <person name="Khouja H.-R."/>
            <person name="Murat C."/>
            <person name="Ohm R."/>
            <person name="Olson A."/>
            <person name="Spatafora J."/>
            <person name="Veneault-Fourrey C."/>
            <person name="Henrissat B."/>
            <person name="Grigoriev I."/>
            <person name="Martin F."/>
            <person name="Perotto S."/>
        </authorList>
    </citation>
    <scope>NUCLEOTIDE SEQUENCE [LARGE SCALE GENOMIC DNA]</scope>
    <source>
        <strain evidence="2 3">E</strain>
    </source>
</reference>
<dbReference type="EMBL" id="KZ613843">
    <property type="protein sequence ID" value="PMD57743.1"/>
    <property type="molecule type" value="Genomic_DNA"/>
</dbReference>
<proteinExistence type="predicted"/>
<gene>
    <name evidence="2" type="ORF">K444DRAFT_614697</name>
</gene>
<dbReference type="GeneID" id="36588653"/>
<dbReference type="AlphaFoldDB" id="A0A2J6T493"/>
<dbReference type="STRING" id="1095630.A0A2J6T493"/>
<feature type="region of interest" description="Disordered" evidence="1">
    <location>
        <begin position="1"/>
        <end position="78"/>
    </location>
</feature>
<dbReference type="RefSeq" id="XP_024734647.1">
    <property type="nucleotide sequence ID" value="XM_024880576.1"/>
</dbReference>
<evidence type="ECO:0000313" key="3">
    <source>
        <dbReference type="Proteomes" id="UP000235371"/>
    </source>
</evidence>
<feature type="compositionally biased region" description="Polar residues" evidence="1">
    <location>
        <begin position="155"/>
        <end position="175"/>
    </location>
</feature>
<feature type="compositionally biased region" description="Low complexity" evidence="1">
    <location>
        <begin position="8"/>
        <end position="19"/>
    </location>
</feature>
<feature type="compositionally biased region" description="Basic and acidic residues" evidence="1">
    <location>
        <begin position="40"/>
        <end position="58"/>
    </location>
</feature>
<sequence>MSMMRQPSHAGSMSSSTASPKPGRYSIFRKKTSISSSSVPREEHFSPDKVYEPSHSDKMLNPNSPLSMPDLETSRSNGLPSPDSFIAATHDIEYQHLRENIRRIRKAASDAKKVDAAWEVYKKLRDESLQQCKSLLAKSRKGLFAPRFYWGSGPYSESRQTMDSESNSRQQSLDYTSIGPLDTRSSHSGPGTETAPPFQINDQWLAAIQEYKATQELMLRNLRNSLLDKYLEYEPNASERQVEAFLADKARRKNLIAQMRDTSVHRMKSEKHMFWDQYQIRSSDFERLKIDLQAIEQLINSAGASDEAPNMAVRECVIAKNGDTILEFANAGSENHPILRFRVSSHLLAEHSPLFAQFLSPQPGNNPPLDMISQLPPPPTRHVCKDGMEVKVYRMPQIELNKNESLKFVLHAAHMHKDRVPREVTFQTFVNIAEVCLKYQCTQPLEMHVEYQWLPQWIAKLYDDEYDGFLVISYAFGLRRIFTRMSKTAILNAVDEDEIRSKEAWPPAVKEKIIATRAAKLAQIYDCCTAAIAEYLKTPAEVIGRRTSVIGSLQLTTSPRCPRGSHQCDATNLGWLMLVYNELRVLPSIMKNAAIDDLAKPPKRSLEQLIACLSLMPSAPQVHSGVCDHAPLFRNAINDVYNSVRGLTFRDVSGKDGWALSKHSARTGDHDDYMVQDLVELEAPLESVKRTKRAAAMSNEEINFRILSHLHEMDDLTAAAMIDQSFYRAYKRNEAPLLKNVINAERRKTFSQANTDAAPIRRALKAELSPNGMNVSIPRQDEEPKSLAADQFKYPSSAGRQPSLNGDLYDASPPLSPLSREDLKLEEHEEAYRIIWGEDASIPDTAPEIIGQQLKRPVERNDKCLVGDVARTGDKARLMEEEEKYLREEQERELGKGGFGK</sequence>
<accession>A0A2J6T493</accession>
<dbReference type="InParanoid" id="A0A2J6T493"/>
<keyword evidence="3" id="KW-1185">Reference proteome</keyword>